<proteinExistence type="predicted"/>
<protein>
    <submittedName>
        <fullName evidence="2">DinB family protein</fullName>
    </submittedName>
</protein>
<feature type="domain" description="DinB-like" evidence="1">
    <location>
        <begin position="18"/>
        <end position="156"/>
    </location>
</feature>
<comment type="caution">
    <text evidence="2">The sequence shown here is derived from an EMBL/GenBank/DDBJ whole genome shotgun (WGS) entry which is preliminary data.</text>
</comment>
<evidence type="ECO:0000259" key="1">
    <source>
        <dbReference type="Pfam" id="PF12867"/>
    </source>
</evidence>
<dbReference type="OrthoDB" id="704805at2"/>
<keyword evidence="3" id="KW-1185">Reference proteome</keyword>
<reference evidence="3" key="2">
    <citation type="submission" date="2018-12" db="EMBL/GenBank/DDBJ databases">
        <title>Maribacter lutimaris sp. nov., isolated from marine sediment.</title>
        <authorList>
            <person name="Kim K.K."/>
        </authorList>
    </citation>
    <scope>NUCLEOTIDE SEQUENCE [LARGE SCALE GENOMIC DNA]</scope>
    <source>
        <strain evidence="3">PoM-212</strain>
    </source>
</reference>
<dbReference type="InterPro" id="IPR034660">
    <property type="entry name" value="DinB/YfiT-like"/>
</dbReference>
<name>A0A426RGK3_9FLAO</name>
<dbReference type="InterPro" id="IPR024775">
    <property type="entry name" value="DinB-like"/>
</dbReference>
<accession>A0A426RGK3</accession>
<dbReference type="Gene3D" id="1.20.120.450">
    <property type="entry name" value="dinb family like domain"/>
    <property type="match status" value="1"/>
</dbReference>
<dbReference type="Proteomes" id="UP000286990">
    <property type="component" value="Unassembled WGS sequence"/>
</dbReference>
<reference evidence="3" key="1">
    <citation type="submission" date="2018-08" db="EMBL/GenBank/DDBJ databases">
        <authorList>
            <person name="Khan S.A."/>
            <person name="J S.E."/>
        </authorList>
    </citation>
    <scope>NUCLEOTIDE SEQUENCE [LARGE SCALE GENOMIC DNA]</scope>
    <source>
        <strain evidence="3">PoM-212</strain>
    </source>
</reference>
<sequence length="175" mass="20143">MTEVEILKKQTMSAYEWTNKLIASVPSDKWEIIPEALGSNLSWQIGHHIISIYFHSIMTTVGHLPELLEKLDLRLYTKLCGYGTFAQEMKGAWTPDALTSDLQRMQDTSLEVINSLSESDLWQPVEPTKVPHPVAKTKFEAIDWNIKHTMWHCGQMATIKRLVDKPYDYGLQKRV</sequence>
<evidence type="ECO:0000313" key="2">
    <source>
        <dbReference type="EMBL" id="RRQ48112.1"/>
    </source>
</evidence>
<dbReference type="Pfam" id="PF12867">
    <property type="entry name" value="DinB_2"/>
    <property type="match status" value="1"/>
</dbReference>
<evidence type="ECO:0000313" key="3">
    <source>
        <dbReference type="Proteomes" id="UP000286990"/>
    </source>
</evidence>
<dbReference type="SUPFAM" id="SSF109854">
    <property type="entry name" value="DinB/YfiT-like putative metalloenzymes"/>
    <property type="match status" value="1"/>
</dbReference>
<dbReference type="AlphaFoldDB" id="A0A426RGK3"/>
<dbReference type="EMBL" id="QUSX01000002">
    <property type="protein sequence ID" value="RRQ48112.1"/>
    <property type="molecule type" value="Genomic_DNA"/>
</dbReference>
<gene>
    <name evidence="2" type="ORF">DZC72_10305</name>
</gene>
<organism evidence="2 3">
    <name type="scientific">Maribacter algicola</name>
    <dbReference type="NCBI Taxonomy" id="2498892"/>
    <lineage>
        <taxon>Bacteria</taxon>
        <taxon>Pseudomonadati</taxon>
        <taxon>Bacteroidota</taxon>
        <taxon>Flavobacteriia</taxon>
        <taxon>Flavobacteriales</taxon>
        <taxon>Flavobacteriaceae</taxon>
        <taxon>Maribacter</taxon>
    </lineage>
</organism>
<dbReference type="RefSeq" id="WP_125222833.1">
    <property type="nucleotide sequence ID" value="NZ_QUSX01000002.1"/>
</dbReference>